<feature type="compositionally biased region" description="Low complexity" evidence="4">
    <location>
        <begin position="126"/>
        <end position="135"/>
    </location>
</feature>
<evidence type="ECO:0000313" key="6">
    <source>
        <dbReference type="EMBL" id="GMM54500.1"/>
    </source>
</evidence>
<gene>
    <name evidence="6" type="ORF">DAKH74_011160</name>
    <name evidence="7" type="ORF">DAKH74_017460</name>
</gene>
<feature type="compositionally biased region" description="Basic residues" evidence="4">
    <location>
        <begin position="309"/>
        <end position="325"/>
    </location>
</feature>
<dbReference type="AlphaFoldDB" id="A0AAV5RUN1"/>
<evidence type="ECO:0000256" key="3">
    <source>
        <dbReference type="ARBA" id="ARBA00022833"/>
    </source>
</evidence>
<feature type="compositionally biased region" description="Basic and acidic residues" evidence="4">
    <location>
        <begin position="95"/>
        <end position="108"/>
    </location>
</feature>
<dbReference type="Pfam" id="PF20826">
    <property type="entry name" value="PHD_5"/>
    <property type="match status" value="1"/>
</dbReference>
<feature type="compositionally biased region" description="Basic and acidic residues" evidence="4">
    <location>
        <begin position="328"/>
        <end position="346"/>
    </location>
</feature>
<dbReference type="Proteomes" id="UP001377567">
    <property type="component" value="Unassembled WGS sequence"/>
</dbReference>
<feature type="compositionally biased region" description="Basic and acidic residues" evidence="4">
    <location>
        <begin position="218"/>
        <end position="238"/>
    </location>
</feature>
<dbReference type="InterPro" id="IPR019786">
    <property type="entry name" value="Zinc_finger_PHD-type_CS"/>
</dbReference>
<dbReference type="InterPro" id="IPR053051">
    <property type="entry name" value="HDAC_complex_subunit"/>
</dbReference>
<dbReference type="InterPro" id="IPR001965">
    <property type="entry name" value="Znf_PHD"/>
</dbReference>
<dbReference type="EMBL" id="BTGD01000003">
    <property type="protein sequence ID" value="GMM54500.1"/>
    <property type="molecule type" value="Genomic_DNA"/>
</dbReference>
<dbReference type="InterPro" id="IPR013083">
    <property type="entry name" value="Znf_RING/FYVE/PHD"/>
</dbReference>
<dbReference type="InterPro" id="IPR011011">
    <property type="entry name" value="Znf_FYVE_PHD"/>
</dbReference>
<evidence type="ECO:0000313" key="7">
    <source>
        <dbReference type="EMBL" id="GMM55130.1"/>
    </source>
</evidence>
<reference evidence="7 8" key="1">
    <citation type="journal article" date="2023" name="Elife">
        <title>Identification of key yeast species and microbe-microbe interactions impacting larval growth of Drosophila in the wild.</title>
        <authorList>
            <person name="Mure A."/>
            <person name="Sugiura Y."/>
            <person name="Maeda R."/>
            <person name="Honda K."/>
            <person name="Sakurai N."/>
            <person name="Takahashi Y."/>
            <person name="Watada M."/>
            <person name="Katoh T."/>
            <person name="Gotoh A."/>
            <person name="Gotoh Y."/>
            <person name="Taniguchi I."/>
            <person name="Nakamura K."/>
            <person name="Hayashi T."/>
            <person name="Katayama T."/>
            <person name="Uemura T."/>
            <person name="Hattori Y."/>
        </authorList>
    </citation>
    <scope>NUCLEOTIDE SEQUENCE [LARGE SCALE GENOMIC DNA]</scope>
    <source>
        <strain evidence="7 8">KH-74</strain>
    </source>
</reference>
<name>A0AAV5RUN1_MAUHU</name>
<evidence type="ECO:0000313" key="8">
    <source>
        <dbReference type="Proteomes" id="UP001377567"/>
    </source>
</evidence>
<proteinExistence type="predicted"/>
<accession>A0AAV5RUN1</accession>
<feature type="domain" description="Zinc finger PHD-type" evidence="5">
    <location>
        <begin position="12"/>
        <end position="58"/>
    </location>
</feature>
<dbReference type="EMBL" id="BTGD01000004">
    <property type="protein sequence ID" value="GMM55130.1"/>
    <property type="molecule type" value="Genomic_DNA"/>
</dbReference>
<dbReference type="SMART" id="SM00249">
    <property type="entry name" value="PHD"/>
    <property type="match status" value="1"/>
</dbReference>
<dbReference type="GO" id="GO:0070210">
    <property type="term" value="C:Rpd3L-Expanded complex"/>
    <property type="evidence" value="ECO:0007669"/>
    <property type="project" value="TreeGrafter"/>
</dbReference>
<dbReference type="GO" id="GO:0008270">
    <property type="term" value="F:zinc ion binding"/>
    <property type="evidence" value="ECO:0007669"/>
    <property type="project" value="UniProtKB-KW"/>
</dbReference>
<keyword evidence="2" id="KW-0863">Zinc-finger</keyword>
<dbReference type="PANTHER" id="PTHR47793">
    <property type="entry name" value="HISTONE DEACETYLASE COMPLEX SUBUNIT CTI6"/>
    <property type="match status" value="1"/>
</dbReference>
<feature type="compositionally biased region" description="Polar residues" evidence="4">
    <location>
        <begin position="136"/>
        <end position="151"/>
    </location>
</feature>
<organism evidence="7 8">
    <name type="scientific">Maudiozyma humilis</name>
    <name type="common">Sour dough yeast</name>
    <name type="synonym">Kazachstania humilis</name>
    <dbReference type="NCBI Taxonomy" id="51915"/>
    <lineage>
        <taxon>Eukaryota</taxon>
        <taxon>Fungi</taxon>
        <taxon>Dikarya</taxon>
        <taxon>Ascomycota</taxon>
        <taxon>Saccharomycotina</taxon>
        <taxon>Saccharomycetes</taxon>
        <taxon>Saccharomycetales</taxon>
        <taxon>Saccharomycetaceae</taxon>
        <taxon>Maudiozyma</taxon>
    </lineage>
</organism>
<comment type="caution">
    <text evidence="7">The sequence shown here is derived from an EMBL/GenBank/DDBJ whole genome shotgun (WGS) entry which is preliminary data.</text>
</comment>
<dbReference type="GO" id="GO:0061186">
    <property type="term" value="P:negative regulation of silent mating-type cassette heterochromatin formation"/>
    <property type="evidence" value="ECO:0007669"/>
    <property type="project" value="TreeGrafter"/>
</dbReference>
<sequence>MSAAEEDEEITRCVCGEQEPADESGLYIQCEECSVWQHGFCVGIVEDVPDEYWCEKCKPELHRLYTDEEGRKRSHYLPVQGQQSRNSEDTAVQEGAKDTADTDIKTEKSQSPAAERLPEDGKQGDADQGQGQGADSTDTTPVGTADSNSTKTAEDDTTTANGAPDNSNDTTKAAEQSSDPETDAASDSADGLDAHAMSKRASRSSREEQQYQRMLEQAIKESQRDAPNDTEGAPKEETPSGNVPEKSPSAEQEVGEETPLPENPEDTEMSPPATERQTRADSVDASGKPSSSEDDAGSVSGSGRERQRPVRKPQRVAKKPRRTNSRRNLGDRRSRGNSRAKDKADDVSTTNAVKPRLPSQRTSINEMRRRTSAILEFISRTQWDLENMQKEREDLVQFVENDEFVKKIDVIFSQNNNALEVMNDLTQKLLNWEKQYGGDR</sequence>
<protein>
    <submittedName>
        <fullName evidence="7">Cti6 protein</fullName>
    </submittedName>
</protein>
<dbReference type="SUPFAM" id="SSF57903">
    <property type="entry name" value="FYVE/PHD zinc finger"/>
    <property type="match status" value="1"/>
</dbReference>
<evidence type="ECO:0000256" key="1">
    <source>
        <dbReference type="ARBA" id="ARBA00022723"/>
    </source>
</evidence>
<dbReference type="PANTHER" id="PTHR47793:SF1">
    <property type="entry name" value="HISTONE DEACETYLASE COMPLEX SUBUNIT CTI6"/>
    <property type="match status" value="1"/>
</dbReference>
<reference evidence="7" key="2">
    <citation type="submission" date="2023-06" db="EMBL/GenBank/DDBJ databases">
        <authorList>
            <person name="Mure A."/>
            <person name="Hattori Y."/>
        </authorList>
    </citation>
    <scope>NUCLEOTIDE SEQUENCE</scope>
    <source>
        <strain evidence="7">KH-74</strain>
    </source>
</reference>
<evidence type="ECO:0000259" key="5">
    <source>
        <dbReference type="SMART" id="SM00249"/>
    </source>
</evidence>
<keyword evidence="1" id="KW-0479">Metal-binding</keyword>
<dbReference type="PROSITE" id="PS01359">
    <property type="entry name" value="ZF_PHD_1"/>
    <property type="match status" value="1"/>
</dbReference>
<feature type="compositionally biased region" description="Low complexity" evidence="4">
    <location>
        <begin position="185"/>
        <end position="195"/>
    </location>
</feature>
<dbReference type="GO" id="GO:0033698">
    <property type="term" value="C:Rpd3L complex"/>
    <property type="evidence" value="ECO:0007669"/>
    <property type="project" value="TreeGrafter"/>
</dbReference>
<evidence type="ECO:0000256" key="2">
    <source>
        <dbReference type="ARBA" id="ARBA00022771"/>
    </source>
</evidence>
<keyword evidence="8" id="KW-1185">Reference proteome</keyword>
<dbReference type="GO" id="GO:0061188">
    <property type="term" value="P:negative regulation of rDNA heterochromatin formation"/>
    <property type="evidence" value="ECO:0007669"/>
    <property type="project" value="TreeGrafter"/>
</dbReference>
<feature type="region of interest" description="Disordered" evidence="4">
    <location>
        <begin position="73"/>
        <end position="363"/>
    </location>
</feature>
<feature type="compositionally biased region" description="Basic and acidic residues" evidence="4">
    <location>
        <begin position="116"/>
        <end position="125"/>
    </location>
</feature>
<keyword evidence="3" id="KW-0862">Zinc</keyword>
<feature type="compositionally biased region" description="Polar residues" evidence="4">
    <location>
        <begin position="158"/>
        <end position="177"/>
    </location>
</feature>
<evidence type="ECO:0000256" key="4">
    <source>
        <dbReference type="SAM" id="MobiDB-lite"/>
    </source>
</evidence>
<dbReference type="Gene3D" id="3.30.40.10">
    <property type="entry name" value="Zinc/RING finger domain, C3HC4 (zinc finger)"/>
    <property type="match status" value="1"/>
</dbReference>